<dbReference type="SUPFAM" id="SSF52833">
    <property type="entry name" value="Thioredoxin-like"/>
    <property type="match status" value="1"/>
</dbReference>
<name>A0AAW0F349_9TRYP</name>
<gene>
    <name evidence="3" type="ORF">NESM_000133500</name>
</gene>
<dbReference type="Gene3D" id="3.40.30.10">
    <property type="entry name" value="Glutaredoxin"/>
    <property type="match status" value="1"/>
</dbReference>
<dbReference type="PANTHER" id="PTHR45815:SF3">
    <property type="entry name" value="PROTEIN DISULFIDE-ISOMERASE A6"/>
    <property type="match status" value="1"/>
</dbReference>
<sequence>MRLQPPTVPAQLLGALLVLACLVPTVSAFPYGKSSPVTELTAASLNSFVNTHKPVVILFYAPWCGHCKQFHPEFERFAESVKGTIRVGAIDADKNSNIGQQFGVRGFPTIKYWKSGGKSVATPLDYQGQRTAAALQSLMVGDISSSKVVTVTSTEQLRQAARQAPKSMVGVLFSAKERVPPMVSVMALSPKLAELPLAFAGGCSPQKGVAAAFGVAKLPALGVVRYTPAAGDSQERYEFVAYAKAAIAYEPVARFFLDCAEKGCGDGGDGAVPVQSANLDEEEAPSPTAAAAAAAPRQFSMALPVEPVPYTSKVISNFCAPQTRKIRGQSPLCVFSVSEDVRLESVQKYFQNDPILFFDATHHRDALQQQFQSDFGVQLLPDGEDTAGTSSGFIVVLRHSKPTVVRYALLEHINSDDDLQAILQRLLNGEVSLQTTHIGAA</sequence>
<dbReference type="CDD" id="cd03001">
    <property type="entry name" value="PDI_a_P5"/>
    <property type="match status" value="1"/>
</dbReference>
<dbReference type="EMBL" id="JAECZO010000008">
    <property type="protein sequence ID" value="KAK7200753.1"/>
    <property type="molecule type" value="Genomic_DNA"/>
</dbReference>
<dbReference type="GO" id="GO:0015035">
    <property type="term" value="F:protein-disulfide reductase activity"/>
    <property type="evidence" value="ECO:0007669"/>
    <property type="project" value="TreeGrafter"/>
</dbReference>
<dbReference type="InterPro" id="IPR036249">
    <property type="entry name" value="Thioredoxin-like_sf"/>
</dbReference>
<organism evidence="3 4">
    <name type="scientific">Novymonas esmeraldas</name>
    <dbReference type="NCBI Taxonomy" id="1808958"/>
    <lineage>
        <taxon>Eukaryota</taxon>
        <taxon>Discoba</taxon>
        <taxon>Euglenozoa</taxon>
        <taxon>Kinetoplastea</taxon>
        <taxon>Metakinetoplastina</taxon>
        <taxon>Trypanosomatida</taxon>
        <taxon>Trypanosomatidae</taxon>
        <taxon>Novymonas</taxon>
    </lineage>
</organism>
<dbReference type="PROSITE" id="PS51352">
    <property type="entry name" value="THIOREDOXIN_2"/>
    <property type="match status" value="1"/>
</dbReference>
<dbReference type="PROSITE" id="PS00194">
    <property type="entry name" value="THIOREDOXIN_1"/>
    <property type="match status" value="1"/>
</dbReference>
<dbReference type="PRINTS" id="PR00421">
    <property type="entry name" value="THIOREDOXIN"/>
</dbReference>
<evidence type="ECO:0000313" key="3">
    <source>
        <dbReference type="EMBL" id="KAK7200753.1"/>
    </source>
</evidence>
<evidence type="ECO:0000259" key="2">
    <source>
        <dbReference type="PROSITE" id="PS51352"/>
    </source>
</evidence>
<accession>A0AAW0F349</accession>
<dbReference type="Proteomes" id="UP001430356">
    <property type="component" value="Unassembled WGS sequence"/>
</dbReference>
<dbReference type="PANTHER" id="PTHR45815">
    <property type="entry name" value="PROTEIN DISULFIDE-ISOMERASE A6"/>
    <property type="match status" value="1"/>
</dbReference>
<proteinExistence type="predicted"/>
<keyword evidence="1" id="KW-0732">Signal</keyword>
<feature type="chain" id="PRO_5043788172" evidence="1">
    <location>
        <begin position="29"/>
        <end position="441"/>
    </location>
</feature>
<feature type="domain" description="Thioredoxin" evidence="2">
    <location>
        <begin position="11"/>
        <end position="144"/>
    </location>
</feature>
<protein>
    <submittedName>
        <fullName evidence="3">Thioredoxin/Thioredoxin-like domain/Thioredoxin-like</fullName>
    </submittedName>
</protein>
<dbReference type="InterPro" id="IPR017937">
    <property type="entry name" value="Thioredoxin_CS"/>
</dbReference>
<dbReference type="Pfam" id="PF00085">
    <property type="entry name" value="Thioredoxin"/>
    <property type="match status" value="1"/>
</dbReference>
<comment type="caution">
    <text evidence="3">The sequence shown here is derived from an EMBL/GenBank/DDBJ whole genome shotgun (WGS) entry which is preliminary data.</text>
</comment>
<feature type="signal peptide" evidence="1">
    <location>
        <begin position="1"/>
        <end position="28"/>
    </location>
</feature>
<dbReference type="InterPro" id="IPR013766">
    <property type="entry name" value="Thioredoxin_domain"/>
</dbReference>
<evidence type="ECO:0000313" key="4">
    <source>
        <dbReference type="Proteomes" id="UP001430356"/>
    </source>
</evidence>
<reference evidence="3 4" key="1">
    <citation type="journal article" date="2021" name="MBio">
        <title>A New Model Trypanosomatid, Novymonas esmeraldas: Genomic Perception of Its 'Candidatus Pandoraea novymonadis' Endosymbiont.</title>
        <authorList>
            <person name="Zakharova A."/>
            <person name="Saura A."/>
            <person name="Butenko A."/>
            <person name="Podesvova L."/>
            <person name="Warmusova S."/>
            <person name="Kostygov A.Y."/>
            <person name="Nenarokova A."/>
            <person name="Lukes J."/>
            <person name="Opperdoes F.R."/>
            <person name="Yurchenko V."/>
        </authorList>
    </citation>
    <scope>NUCLEOTIDE SEQUENCE [LARGE SCALE GENOMIC DNA]</scope>
    <source>
        <strain evidence="3 4">E262AT.01</strain>
    </source>
</reference>
<dbReference type="AlphaFoldDB" id="A0AAW0F349"/>
<dbReference type="PROSITE" id="PS51257">
    <property type="entry name" value="PROKAR_LIPOPROTEIN"/>
    <property type="match status" value="1"/>
</dbReference>
<dbReference type="GO" id="GO:0034976">
    <property type="term" value="P:response to endoplasmic reticulum stress"/>
    <property type="evidence" value="ECO:0007669"/>
    <property type="project" value="TreeGrafter"/>
</dbReference>
<evidence type="ECO:0000256" key="1">
    <source>
        <dbReference type="SAM" id="SignalP"/>
    </source>
</evidence>
<dbReference type="GO" id="GO:0005788">
    <property type="term" value="C:endoplasmic reticulum lumen"/>
    <property type="evidence" value="ECO:0007669"/>
    <property type="project" value="TreeGrafter"/>
</dbReference>
<keyword evidence="4" id="KW-1185">Reference proteome</keyword>